<dbReference type="Proteomes" id="UP000029227">
    <property type="component" value="Unassembled WGS sequence"/>
</dbReference>
<proteinExistence type="predicted"/>
<evidence type="ECO:0000259" key="1">
    <source>
        <dbReference type="Pfam" id="PF12146"/>
    </source>
</evidence>
<keyword evidence="2" id="KW-0378">Hydrolase</keyword>
<protein>
    <submittedName>
        <fullName evidence="2">Hydrolases of the alpha/beta superfamily</fullName>
    </submittedName>
</protein>
<gene>
    <name evidence="2" type="ORF">JCM19237_5327</name>
</gene>
<dbReference type="InterPro" id="IPR029058">
    <property type="entry name" value="AB_hydrolase_fold"/>
</dbReference>
<dbReference type="EMBL" id="BBMN01000001">
    <property type="protein sequence ID" value="GAL02434.1"/>
    <property type="molecule type" value="Genomic_DNA"/>
</dbReference>
<dbReference type="Gene3D" id="3.40.50.1820">
    <property type="entry name" value="alpha/beta hydrolase"/>
    <property type="match status" value="1"/>
</dbReference>
<comment type="caution">
    <text evidence="2">The sequence shown here is derived from an EMBL/GenBank/DDBJ whole genome shotgun (WGS) entry which is preliminary data.</text>
</comment>
<sequence>MRLLPSTSGNQLATRWLATDSLNPKGIVLHFHGNSGHMEATQEKVSWLTDYGYHVLIFDYSGFGHSTGQARDEALYQDACSMLLSVPMSKNNQDCLCLWWAHPPAAMFFCARG</sequence>
<dbReference type="PANTHER" id="PTHR12277">
    <property type="entry name" value="ALPHA/BETA HYDROLASE DOMAIN-CONTAINING PROTEIN"/>
    <property type="match status" value="1"/>
</dbReference>
<dbReference type="PANTHER" id="PTHR12277:SF81">
    <property type="entry name" value="PROTEIN ABHD13"/>
    <property type="match status" value="1"/>
</dbReference>
<dbReference type="AlphaFoldDB" id="A0A090QKU5"/>
<name>A0A090QKU5_9GAMM</name>
<feature type="domain" description="Serine aminopeptidase S33" evidence="1">
    <location>
        <begin position="23"/>
        <end position="72"/>
    </location>
</feature>
<evidence type="ECO:0000313" key="2">
    <source>
        <dbReference type="EMBL" id="GAL02434.1"/>
    </source>
</evidence>
<dbReference type="STRING" id="754436.JCM19237_5327"/>
<dbReference type="GO" id="GO:0016787">
    <property type="term" value="F:hydrolase activity"/>
    <property type="evidence" value="ECO:0007669"/>
    <property type="project" value="UniProtKB-KW"/>
</dbReference>
<dbReference type="InterPro" id="IPR022742">
    <property type="entry name" value="Hydrolase_4"/>
</dbReference>
<accession>A0A090QKU5</accession>
<organism evidence="2 3">
    <name type="scientific">Photobacterium aphoticum</name>
    <dbReference type="NCBI Taxonomy" id="754436"/>
    <lineage>
        <taxon>Bacteria</taxon>
        <taxon>Pseudomonadati</taxon>
        <taxon>Pseudomonadota</taxon>
        <taxon>Gammaproteobacteria</taxon>
        <taxon>Vibrionales</taxon>
        <taxon>Vibrionaceae</taxon>
        <taxon>Photobacterium</taxon>
    </lineage>
</organism>
<evidence type="ECO:0000313" key="3">
    <source>
        <dbReference type="Proteomes" id="UP000029227"/>
    </source>
</evidence>
<dbReference type="SUPFAM" id="SSF53474">
    <property type="entry name" value="alpha/beta-Hydrolases"/>
    <property type="match status" value="1"/>
</dbReference>
<dbReference type="Pfam" id="PF12146">
    <property type="entry name" value="Hydrolase_4"/>
    <property type="match status" value="1"/>
</dbReference>
<reference evidence="2 3" key="1">
    <citation type="journal article" date="2014" name="Genome Announc.">
        <title>Draft Genome Sequences of Two Vibrionaceae Species, Vibrio ponticus C121 and Photobacterium aphoticum C119, Isolated as Coral Reef Microbiota.</title>
        <authorList>
            <person name="Al-saari N."/>
            <person name="Meirelles P.M."/>
            <person name="Mino S."/>
            <person name="Suda W."/>
            <person name="Oshima K."/>
            <person name="Hattori M."/>
            <person name="Ohkuma M."/>
            <person name="Thompson F.L."/>
            <person name="Gomez-Gil B."/>
            <person name="Sawabe T."/>
            <person name="Sawabe T."/>
        </authorList>
    </citation>
    <scope>NUCLEOTIDE SEQUENCE [LARGE SCALE GENOMIC DNA]</scope>
    <source>
        <strain evidence="2 3">JCM 19237</strain>
    </source>
</reference>
<dbReference type="eggNOG" id="COG1073">
    <property type="taxonomic scope" value="Bacteria"/>
</dbReference>